<sequence length="278" mass="31562">MPGATGCLLLRCALHNWLYNKWYRPYRNDIESHQFIAKLFYPYRPPPDMSTVSLVTHVNDLHGKICDRVATYQQEVVTLPPRSSSGGPHFRDQEFLILQSPFKAVTIILLEDNFNIRVTDLGKLPVLITLTGEDSGLSQELNFKSISHHVTKFISDTAVQVPLHIAIDFITAQNQREIAVSGPQPDPLKSTLGFRNGLSVHPEDLPLIVSSLGGGDEPIEGPSSTWVDTTIHTGWPRVNAFDDKRVYQWEEKHERWKMLRQVAGISLSYVRIRRRKSI</sequence>
<dbReference type="EMBL" id="JAAOAN010000822">
    <property type="protein sequence ID" value="KAF5699337.1"/>
    <property type="molecule type" value="Genomic_DNA"/>
</dbReference>
<comment type="caution">
    <text evidence="1">The sequence shown here is derived from an EMBL/GenBank/DDBJ whole genome shotgun (WGS) entry which is preliminary data.</text>
</comment>
<organism evidence="1 2">
    <name type="scientific">Fusarium mundagurra</name>
    <dbReference type="NCBI Taxonomy" id="1567541"/>
    <lineage>
        <taxon>Eukaryota</taxon>
        <taxon>Fungi</taxon>
        <taxon>Dikarya</taxon>
        <taxon>Ascomycota</taxon>
        <taxon>Pezizomycotina</taxon>
        <taxon>Sordariomycetes</taxon>
        <taxon>Hypocreomycetidae</taxon>
        <taxon>Hypocreales</taxon>
        <taxon>Nectriaceae</taxon>
        <taxon>Fusarium</taxon>
        <taxon>Fusarium fujikuroi species complex</taxon>
    </lineage>
</organism>
<protein>
    <submittedName>
        <fullName evidence="1">Uncharacterized protein</fullName>
    </submittedName>
</protein>
<dbReference type="AlphaFoldDB" id="A0A8H5XSY6"/>
<accession>A0A8H5XSY6</accession>
<name>A0A8H5XSY6_9HYPO</name>
<evidence type="ECO:0000313" key="2">
    <source>
        <dbReference type="Proteomes" id="UP000544331"/>
    </source>
</evidence>
<gene>
    <name evidence="1" type="ORF">FMUND_14801</name>
</gene>
<reference evidence="1 2" key="1">
    <citation type="submission" date="2020-05" db="EMBL/GenBank/DDBJ databases">
        <title>Identification and distribution of gene clusters putatively required for synthesis of sphingolipid metabolism inhibitors in phylogenetically diverse species of the filamentous fungus Fusarium.</title>
        <authorList>
            <person name="Kim H.-S."/>
            <person name="Busman M."/>
            <person name="Brown D.W."/>
            <person name="Divon H."/>
            <person name="Uhlig S."/>
            <person name="Proctor R.H."/>
        </authorList>
    </citation>
    <scope>NUCLEOTIDE SEQUENCE [LARGE SCALE GENOMIC DNA]</scope>
    <source>
        <strain evidence="1 2">NRRL 66235</strain>
    </source>
</reference>
<proteinExistence type="predicted"/>
<evidence type="ECO:0000313" key="1">
    <source>
        <dbReference type="EMBL" id="KAF5699337.1"/>
    </source>
</evidence>
<keyword evidence="2" id="KW-1185">Reference proteome</keyword>
<dbReference type="Proteomes" id="UP000544331">
    <property type="component" value="Unassembled WGS sequence"/>
</dbReference>
<dbReference type="OrthoDB" id="3513679at2759"/>